<accession>A0ABS5AMP5</accession>
<keyword evidence="1" id="KW-0732">Signal</keyword>
<dbReference type="InterPro" id="IPR052897">
    <property type="entry name" value="Sec-Metab_Biosynth_Hydrolase"/>
</dbReference>
<gene>
    <name evidence="3" type="ORF">JOF53_006719</name>
</gene>
<dbReference type="InterPro" id="IPR029058">
    <property type="entry name" value="AB_hydrolase_fold"/>
</dbReference>
<dbReference type="Gene3D" id="3.40.50.1820">
    <property type="entry name" value="alpha/beta hydrolase"/>
    <property type="match status" value="1"/>
</dbReference>
<comment type="caution">
    <text evidence="3">The sequence shown here is derived from an EMBL/GenBank/DDBJ whole genome shotgun (WGS) entry which is preliminary data.</text>
</comment>
<dbReference type="EMBL" id="JAGIOO010000001">
    <property type="protein sequence ID" value="MBP2477847.1"/>
    <property type="molecule type" value="Genomic_DNA"/>
</dbReference>
<evidence type="ECO:0000313" key="3">
    <source>
        <dbReference type="EMBL" id="MBP2477847.1"/>
    </source>
</evidence>
<dbReference type="PANTHER" id="PTHR37017:SF11">
    <property type="entry name" value="ESTERASE_LIPASE_THIOESTERASE DOMAIN-CONTAINING PROTEIN"/>
    <property type="match status" value="1"/>
</dbReference>
<proteinExistence type="predicted"/>
<protein>
    <submittedName>
        <fullName evidence="3">Pimeloyl-ACP methyl ester carboxylesterase</fullName>
    </submittedName>
</protein>
<evidence type="ECO:0000256" key="1">
    <source>
        <dbReference type="SAM" id="SignalP"/>
    </source>
</evidence>
<reference evidence="3 4" key="1">
    <citation type="submission" date="2021-03" db="EMBL/GenBank/DDBJ databases">
        <title>Sequencing the genomes of 1000 actinobacteria strains.</title>
        <authorList>
            <person name="Klenk H.-P."/>
        </authorList>
    </citation>
    <scope>NUCLEOTIDE SEQUENCE [LARGE SCALE GENOMIC DNA]</scope>
    <source>
        <strain evidence="3 4">DSM 44580</strain>
    </source>
</reference>
<dbReference type="RefSeq" id="WP_209707490.1">
    <property type="nucleotide sequence ID" value="NZ_JAGIOO010000001.1"/>
</dbReference>
<feature type="domain" description="AB hydrolase-1" evidence="2">
    <location>
        <begin position="43"/>
        <end position="260"/>
    </location>
</feature>
<dbReference type="SUPFAM" id="SSF53474">
    <property type="entry name" value="alpha/beta-Hydrolases"/>
    <property type="match status" value="1"/>
</dbReference>
<feature type="signal peptide" evidence="1">
    <location>
        <begin position="1"/>
        <end position="28"/>
    </location>
</feature>
<organism evidence="3 4">
    <name type="scientific">Crossiella equi</name>
    <dbReference type="NCBI Taxonomy" id="130796"/>
    <lineage>
        <taxon>Bacteria</taxon>
        <taxon>Bacillati</taxon>
        <taxon>Actinomycetota</taxon>
        <taxon>Actinomycetes</taxon>
        <taxon>Pseudonocardiales</taxon>
        <taxon>Pseudonocardiaceae</taxon>
        <taxon>Crossiella</taxon>
    </lineage>
</organism>
<dbReference type="PANTHER" id="PTHR37017">
    <property type="entry name" value="AB HYDROLASE-1 DOMAIN-CONTAINING PROTEIN-RELATED"/>
    <property type="match status" value="1"/>
</dbReference>
<dbReference type="Pfam" id="PF12697">
    <property type="entry name" value="Abhydrolase_6"/>
    <property type="match status" value="1"/>
</dbReference>
<evidence type="ECO:0000259" key="2">
    <source>
        <dbReference type="Pfam" id="PF12697"/>
    </source>
</evidence>
<name>A0ABS5AMP5_9PSEU</name>
<dbReference type="Proteomes" id="UP001519363">
    <property type="component" value="Unassembled WGS sequence"/>
</dbReference>
<evidence type="ECO:0000313" key="4">
    <source>
        <dbReference type="Proteomes" id="UP001519363"/>
    </source>
</evidence>
<dbReference type="InterPro" id="IPR000073">
    <property type="entry name" value="AB_hydrolase_1"/>
</dbReference>
<keyword evidence="4" id="KW-1185">Reference proteome</keyword>
<feature type="chain" id="PRO_5047448018" evidence="1">
    <location>
        <begin position="29"/>
        <end position="270"/>
    </location>
</feature>
<sequence length="270" mass="27925">MSRKFSLRTKVFAAAAGTLALLATLVPAATGAEESFRGPKPTVVLVHGAFADASSWTDVVERLQRNGFPVIAAPNELRGTHHDAEVVRGLLDSVKGPVVLVGHSYGGTVISEAAAGDKDVKALVYIAAFAPEVGESSGQLAGKFPGGKLGPDTTTVVTTPGGTDTYIKPEAYREVFAADLTRTQIAVGAASQRPIAGSALGEASTAAAWKEIPSWYLVARQDNAIPAAAQRFMAERAHAHTTEVNASHSVAVSRPDATASTIVAAARATR</sequence>